<dbReference type="Gene3D" id="2.30.42.10">
    <property type="match status" value="1"/>
</dbReference>
<evidence type="ECO:0000256" key="6">
    <source>
        <dbReference type="ARBA" id="ARBA00022801"/>
    </source>
</evidence>
<dbReference type="Proteomes" id="UP001237207">
    <property type="component" value="Unassembled WGS sequence"/>
</dbReference>
<keyword evidence="10 11" id="KW-0472">Membrane</keyword>
<dbReference type="InterPro" id="IPR001478">
    <property type="entry name" value="PDZ"/>
</dbReference>
<evidence type="ECO:0000256" key="11">
    <source>
        <dbReference type="RuleBase" id="RU362031"/>
    </source>
</evidence>
<evidence type="ECO:0000256" key="3">
    <source>
        <dbReference type="ARBA" id="ARBA00007931"/>
    </source>
</evidence>
<gene>
    <name evidence="13" type="ORF">J2S13_000662</name>
</gene>
<evidence type="ECO:0000256" key="4">
    <source>
        <dbReference type="ARBA" id="ARBA00022670"/>
    </source>
</evidence>
<dbReference type="SMART" id="SM00228">
    <property type="entry name" value="PDZ"/>
    <property type="match status" value="1"/>
</dbReference>
<dbReference type="InterPro" id="IPR008915">
    <property type="entry name" value="Peptidase_M50"/>
</dbReference>
<dbReference type="NCBIfam" id="TIGR00054">
    <property type="entry name" value="RIP metalloprotease RseP"/>
    <property type="match status" value="1"/>
</dbReference>
<keyword evidence="9 11" id="KW-0482">Metalloprotease</keyword>
<keyword evidence="8 11" id="KW-1133">Transmembrane helix</keyword>
<evidence type="ECO:0000256" key="10">
    <source>
        <dbReference type="ARBA" id="ARBA00023136"/>
    </source>
</evidence>
<comment type="similarity">
    <text evidence="3 11">Belongs to the peptidase M50B family.</text>
</comment>
<dbReference type="Pfam" id="PF02163">
    <property type="entry name" value="Peptidase_M50"/>
    <property type="match status" value="1"/>
</dbReference>
<feature type="transmembrane region" description="Helical" evidence="11">
    <location>
        <begin position="343"/>
        <end position="363"/>
    </location>
</feature>
<dbReference type="GO" id="GO:0004222">
    <property type="term" value="F:metalloendopeptidase activity"/>
    <property type="evidence" value="ECO:0007669"/>
    <property type="project" value="InterPro"/>
</dbReference>
<evidence type="ECO:0000259" key="12">
    <source>
        <dbReference type="SMART" id="SM00228"/>
    </source>
</evidence>
<keyword evidence="7 11" id="KW-0862">Zinc</keyword>
<feature type="transmembrane region" description="Helical" evidence="11">
    <location>
        <begin position="392"/>
        <end position="411"/>
    </location>
</feature>
<dbReference type="CDD" id="cd23081">
    <property type="entry name" value="cpPDZ_EcRseP-like"/>
    <property type="match status" value="1"/>
</dbReference>
<dbReference type="CDD" id="cd06163">
    <property type="entry name" value="S2P-M50_PDZ_RseP-like"/>
    <property type="match status" value="1"/>
</dbReference>
<feature type="transmembrane region" description="Helical" evidence="11">
    <location>
        <begin position="170"/>
        <end position="194"/>
    </location>
</feature>
<dbReference type="EMBL" id="JAUSUC010000005">
    <property type="protein sequence ID" value="MDQ0214266.1"/>
    <property type="molecule type" value="Genomic_DNA"/>
</dbReference>
<protein>
    <recommendedName>
        <fullName evidence="11">Zinc metalloprotease</fullName>
        <ecNumber evidence="11">3.4.24.-</ecNumber>
    </recommendedName>
</protein>
<evidence type="ECO:0000256" key="1">
    <source>
        <dbReference type="ARBA" id="ARBA00001947"/>
    </source>
</evidence>
<organism evidence="13 14">
    <name type="scientific">Oikeobacillus pervagus</name>
    <dbReference type="NCBI Taxonomy" id="1325931"/>
    <lineage>
        <taxon>Bacteria</taxon>
        <taxon>Bacillati</taxon>
        <taxon>Bacillota</taxon>
        <taxon>Bacilli</taxon>
        <taxon>Bacillales</taxon>
        <taxon>Bacillaceae</taxon>
        <taxon>Oikeobacillus</taxon>
    </lineage>
</organism>
<keyword evidence="11" id="KW-0479">Metal-binding</keyword>
<comment type="cofactor">
    <cofactor evidence="1 11">
        <name>Zn(2+)</name>
        <dbReference type="ChEBI" id="CHEBI:29105"/>
    </cofactor>
</comment>
<evidence type="ECO:0000256" key="5">
    <source>
        <dbReference type="ARBA" id="ARBA00022692"/>
    </source>
</evidence>
<evidence type="ECO:0000313" key="13">
    <source>
        <dbReference type="EMBL" id="MDQ0214266.1"/>
    </source>
</evidence>
<dbReference type="GO" id="GO:0046872">
    <property type="term" value="F:metal ion binding"/>
    <property type="evidence" value="ECO:0007669"/>
    <property type="project" value="UniProtKB-KW"/>
</dbReference>
<evidence type="ECO:0000256" key="7">
    <source>
        <dbReference type="ARBA" id="ARBA00022833"/>
    </source>
</evidence>
<accession>A0AAJ1T2V0</accession>
<keyword evidence="4 13" id="KW-0645">Protease</keyword>
<dbReference type="InterPro" id="IPR036034">
    <property type="entry name" value="PDZ_sf"/>
</dbReference>
<proteinExistence type="inferred from homology"/>
<dbReference type="RefSeq" id="WP_307256252.1">
    <property type="nucleotide sequence ID" value="NZ_JAUSUC010000005.1"/>
</dbReference>
<dbReference type="PANTHER" id="PTHR42837">
    <property type="entry name" value="REGULATOR OF SIGMA-E PROTEASE RSEP"/>
    <property type="match status" value="1"/>
</dbReference>
<dbReference type="InterPro" id="IPR041489">
    <property type="entry name" value="PDZ_6"/>
</dbReference>
<dbReference type="Pfam" id="PF17820">
    <property type="entry name" value="PDZ_6"/>
    <property type="match status" value="1"/>
</dbReference>
<name>A0AAJ1T2V0_9BACI</name>
<dbReference type="GO" id="GO:0006508">
    <property type="term" value="P:proteolysis"/>
    <property type="evidence" value="ECO:0007669"/>
    <property type="project" value="UniProtKB-KW"/>
</dbReference>
<feature type="domain" description="PDZ" evidence="12">
    <location>
        <begin position="184"/>
        <end position="258"/>
    </location>
</feature>
<dbReference type="AlphaFoldDB" id="A0AAJ1T2V0"/>
<comment type="caution">
    <text evidence="13">The sequence shown here is derived from an EMBL/GenBank/DDBJ whole genome shotgun (WGS) entry which is preliminary data.</text>
</comment>
<comment type="subcellular location">
    <subcellularLocation>
        <location evidence="2">Membrane</location>
        <topology evidence="2">Multi-pass membrane protein</topology>
    </subcellularLocation>
</comment>
<reference evidence="13" key="1">
    <citation type="submission" date="2023-07" db="EMBL/GenBank/DDBJ databases">
        <title>Genomic Encyclopedia of Type Strains, Phase IV (KMG-IV): sequencing the most valuable type-strain genomes for metagenomic binning, comparative biology and taxonomic classification.</title>
        <authorList>
            <person name="Goeker M."/>
        </authorList>
    </citation>
    <scope>NUCLEOTIDE SEQUENCE</scope>
    <source>
        <strain evidence="13">DSM 23947</strain>
    </source>
</reference>
<evidence type="ECO:0000313" key="14">
    <source>
        <dbReference type="Proteomes" id="UP001237207"/>
    </source>
</evidence>
<evidence type="ECO:0000256" key="8">
    <source>
        <dbReference type="ARBA" id="ARBA00022989"/>
    </source>
</evidence>
<keyword evidence="5 11" id="KW-0812">Transmembrane</keyword>
<dbReference type="InterPro" id="IPR004387">
    <property type="entry name" value="Pept_M50_Zn"/>
</dbReference>
<dbReference type="EC" id="3.4.24.-" evidence="11"/>
<evidence type="ECO:0000256" key="9">
    <source>
        <dbReference type="ARBA" id="ARBA00023049"/>
    </source>
</evidence>
<sequence>MSTVIAFIIIFGALVFFHELGHFIFAKRAGILVREFAIGFGPKVFAHKKGETMYTIRLLPLGGYVRMAGEDPEMVELKPGHRIGVVLNKQEEIIKIILNQKDRYRDYRMIEVESADLEHKLFIRGYEDGEEEEMVSFPIHREAVIIEDGVETQISPWDRQFASKTLGQRAITIFAGPFFNFILAFFVFMVIAAFQGVPTDDPVLGKVSEDGAAIKAGLKEGDTVISINGEEISTWSDIVTVTQKNPKQELLFTVERGEKTLEVPVIPELKEIEGQKIGLIGVYNPVEKSPLNIVSYGAKETYMWTMKIFEVLGQIVTGKFSIDMLSGPVGIYHSTEMVAKSGIFYLMKWAGVLSINLGIMNLLPIPALDGGRLMFFAVEAVRGKPIDRQKEGLVHFVGFALLMVLMIVVTWNDIQRFFLQ</sequence>
<dbReference type="GO" id="GO:0016020">
    <property type="term" value="C:membrane"/>
    <property type="evidence" value="ECO:0007669"/>
    <property type="project" value="UniProtKB-SubCell"/>
</dbReference>
<evidence type="ECO:0000256" key="2">
    <source>
        <dbReference type="ARBA" id="ARBA00004141"/>
    </source>
</evidence>
<keyword evidence="14" id="KW-1185">Reference proteome</keyword>
<feature type="transmembrane region" description="Helical" evidence="11">
    <location>
        <begin position="6"/>
        <end position="25"/>
    </location>
</feature>
<dbReference type="SUPFAM" id="SSF50156">
    <property type="entry name" value="PDZ domain-like"/>
    <property type="match status" value="1"/>
</dbReference>
<dbReference type="PANTHER" id="PTHR42837:SF2">
    <property type="entry name" value="MEMBRANE METALLOPROTEASE ARASP2, CHLOROPLASTIC-RELATED"/>
    <property type="match status" value="1"/>
</dbReference>
<keyword evidence="6 11" id="KW-0378">Hydrolase</keyword>